<proteinExistence type="evidence at transcript level"/>
<evidence type="ECO:0000256" key="5">
    <source>
        <dbReference type="ARBA" id="ARBA00023136"/>
    </source>
</evidence>
<comment type="similarity">
    <text evidence="2">Belongs to the ODR-4 family.</text>
</comment>
<protein>
    <submittedName>
        <fullName evidence="7">Odorant receptor 14</fullName>
    </submittedName>
</protein>
<keyword evidence="7" id="KW-0675">Receptor</keyword>
<evidence type="ECO:0000313" key="7">
    <source>
        <dbReference type="EMBL" id="QGW50712.1"/>
    </source>
</evidence>
<reference evidence="7" key="1">
    <citation type="submission" date="2019-07" db="EMBL/GenBank/DDBJ databases">
        <title>Identification and Expression Pattern of Chemosensory Genes from the Transcriptome of the Propsilocerus akamusi.</title>
        <authorList>
            <person name="Yan C."/>
            <person name="Pan L."/>
        </authorList>
    </citation>
    <scope>NUCLEOTIDE SEQUENCE</scope>
</reference>
<evidence type="ECO:0000256" key="2">
    <source>
        <dbReference type="ARBA" id="ARBA00010131"/>
    </source>
</evidence>
<organism evidence="7">
    <name type="scientific">Propsilocerus akamusi</name>
    <dbReference type="NCBI Taxonomy" id="903466"/>
    <lineage>
        <taxon>Eukaryota</taxon>
        <taxon>Metazoa</taxon>
        <taxon>Ecdysozoa</taxon>
        <taxon>Arthropoda</taxon>
        <taxon>Hexapoda</taxon>
        <taxon>Insecta</taxon>
        <taxon>Pterygota</taxon>
        <taxon>Neoptera</taxon>
        <taxon>Endopterygota</taxon>
        <taxon>Diptera</taxon>
        <taxon>Nematocera</taxon>
        <taxon>Chironomoidea</taxon>
        <taxon>Chironomidae</taxon>
        <taxon>Propsilocerus</taxon>
    </lineage>
</organism>
<evidence type="ECO:0000256" key="4">
    <source>
        <dbReference type="ARBA" id="ARBA00022989"/>
    </source>
</evidence>
<dbReference type="Pfam" id="PF14778">
    <property type="entry name" value="ODR4-like"/>
    <property type="match status" value="1"/>
</dbReference>
<evidence type="ECO:0000256" key="6">
    <source>
        <dbReference type="SAM" id="Phobius"/>
    </source>
</evidence>
<dbReference type="EMBL" id="MN133039">
    <property type="protein sequence ID" value="QGW50712.1"/>
    <property type="molecule type" value="mRNA"/>
</dbReference>
<dbReference type="AlphaFoldDB" id="A0A7D0PAG2"/>
<dbReference type="GO" id="GO:0008104">
    <property type="term" value="P:intracellular protein localization"/>
    <property type="evidence" value="ECO:0007669"/>
    <property type="project" value="TreeGrafter"/>
</dbReference>
<feature type="transmembrane region" description="Helical" evidence="6">
    <location>
        <begin position="425"/>
        <end position="448"/>
    </location>
</feature>
<dbReference type="InterPro" id="IPR029454">
    <property type="entry name" value="ODR-4-like"/>
</dbReference>
<keyword evidence="3 6" id="KW-0812">Transmembrane</keyword>
<name>A0A7D0PAG2_9DIPT</name>
<evidence type="ECO:0000256" key="3">
    <source>
        <dbReference type="ARBA" id="ARBA00022692"/>
    </source>
</evidence>
<dbReference type="PANTHER" id="PTHR33966">
    <property type="entry name" value="PROTEIN ODR-4 HOMOLOG"/>
    <property type="match status" value="1"/>
</dbReference>
<evidence type="ECO:0000256" key="1">
    <source>
        <dbReference type="ARBA" id="ARBA00004370"/>
    </source>
</evidence>
<keyword evidence="5 6" id="KW-0472">Membrane</keyword>
<keyword evidence="4 6" id="KW-1133">Transmembrane helix</keyword>
<dbReference type="GO" id="GO:0016020">
    <property type="term" value="C:membrane"/>
    <property type="evidence" value="ECO:0007669"/>
    <property type="project" value="UniProtKB-SubCell"/>
</dbReference>
<sequence>MVRSAACEPKYESLLVDLAKTSKLSIGLIIGQIAGQNGKDYIVHLARTPLASPKAEEPKEITNIIDVDNSQVAEHALNCVRMIVGGFQILGLFVVSEKNLMSDTGVLLKLKTILMDIKSTLDSNGLLYANTDALDNGDKLILNYISSHKNYICKTISSDPSKAASPNPVDWKFAKGMEWLEFETYYEVDTVFPLPHASNHFDTEKSVMLTIDIIAENLIQSVLFFNGEAIDKDMTVEKFNKQNKTGSSKVKVTVYSKVPKLAGSKSGKLEPHEGLVRYSGVINSRVFGSPRNTINEIETYIRNDIIRSLTTRLQIYYDALLANDDGGNDDETGQDQDVNCTSPPRRVFYPIGNGNILFSDYLFQNETADTTVKQTKDILGINLSVDDVLTKAEVTAQLNLSGKEKNENLCSTSEEPLSAKDTGKLVLILGIIGAALALIIAIILHFVLN</sequence>
<dbReference type="PANTHER" id="PTHR33966:SF1">
    <property type="entry name" value="PROTEIN ODR-4 HOMOLOG"/>
    <property type="match status" value="1"/>
</dbReference>
<comment type="subcellular location">
    <subcellularLocation>
        <location evidence="1">Membrane</location>
    </subcellularLocation>
</comment>
<accession>A0A7D0PAG2</accession>
<dbReference type="GO" id="GO:0012505">
    <property type="term" value="C:endomembrane system"/>
    <property type="evidence" value="ECO:0007669"/>
    <property type="project" value="TreeGrafter"/>
</dbReference>